<dbReference type="GO" id="GO:0004508">
    <property type="term" value="F:steroid 17-alpha-monooxygenase activity"/>
    <property type="evidence" value="ECO:0007669"/>
    <property type="project" value="TreeGrafter"/>
</dbReference>
<dbReference type="AlphaFoldDB" id="A0A6P5M3K3"/>
<comment type="pathway">
    <text evidence="7">Cofactor metabolism; retinol metabolism.</text>
</comment>
<evidence type="ECO:0000256" key="6">
    <source>
        <dbReference type="ARBA" id="ARBA00004524"/>
    </source>
</evidence>
<evidence type="ECO:0000256" key="20">
    <source>
        <dbReference type="ARBA" id="ARBA00047357"/>
    </source>
</evidence>
<evidence type="ECO:0000313" key="34">
    <source>
        <dbReference type="Proteomes" id="UP000515140"/>
    </source>
</evidence>
<dbReference type="PANTHER" id="PTHR24289">
    <property type="entry name" value="STEROID 17-ALPHA-HYDROXYLASE/17,20 LYASE"/>
    <property type="match status" value="1"/>
</dbReference>
<keyword evidence="18 33" id="KW-0472">Membrane</keyword>
<keyword evidence="11 30" id="KW-0479">Metal-binding</keyword>
<evidence type="ECO:0000256" key="17">
    <source>
        <dbReference type="ARBA" id="ARBA00023098"/>
    </source>
</evidence>
<comment type="catalytic activity">
    <reaction evidence="4">
        <text>(5S)-hydroperoxy-(6E,8Z,11Z,14Z)-eicosatetraenoate = 5-oxo-(6E,8Z,11Z,14Z)-eicosatetraenoate + H2O</text>
        <dbReference type="Rhea" id="RHEA:48632"/>
        <dbReference type="ChEBI" id="CHEBI:15377"/>
        <dbReference type="ChEBI" id="CHEBI:57450"/>
        <dbReference type="ChEBI" id="CHEBI:65342"/>
    </reaction>
    <physiologicalReaction direction="left-to-right" evidence="4">
        <dbReference type="Rhea" id="RHEA:48633"/>
    </physiologicalReaction>
</comment>
<dbReference type="EC" id="1.14.14.1" evidence="32"/>
<evidence type="ECO:0000256" key="27">
    <source>
        <dbReference type="ARBA" id="ARBA00049206"/>
    </source>
</evidence>
<keyword evidence="33" id="KW-0812">Transmembrane</keyword>
<dbReference type="InterPro" id="IPR001128">
    <property type="entry name" value="Cyt_P450"/>
</dbReference>
<evidence type="ECO:0000256" key="5">
    <source>
        <dbReference type="ARBA" id="ARBA00001971"/>
    </source>
</evidence>
<evidence type="ECO:0000313" key="36">
    <source>
        <dbReference type="RefSeq" id="XP_020865194.1"/>
    </source>
</evidence>
<dbReference type="SUPFAM" id="SSF48264">
    <property type="entry name" value="Cytochrome P450"/>
    <property type="match status" value="1"/>
</dbReference>
<evidence type="ECO:0000256" key="28">
    <source>
        <dbReference type="ARBA" id="ARBA00049225"/>
    </source>
</evidence>
<evidence type="ECO:0000256" key="32">
    <source>
        <dbReference type="RuleBase" id="RU368045"/>
    </source>
</evidence>
<evidence type="ECO:0000256" key="12">
    <source>
        <dbReference type="ARBA" id="ARBA00022824"/>
    </source>
</evidence>
<dbReference type="InterPro" id="IPR017972">
    <property type="entry name" value="Cyt_P450_CS"/>
</dbReference>
<comment type="catalytic activity">
    <reaction evidence="29">
        <text>(5Z,8Z,11Z,14Z)-eicosatetraenoate + reduced [NADPH--hemoprotein reductase] + O2 = (14R,15S)-epoxy-(5Z,8Z,11Z)-eicosatrienoate + oxidized [NADPH--hemoprotein reductase] + H2O + H(+)</text>
        <dbReference type="Rhea" id="RHEA:49860"/>
        <dbReference type="Rhea" id="RHEA-COMP:11964"/>
        <dbReference type="Rhea" id="RHEA-COMP:11965"/>
        <dbReference type="ChEBI" id="CHEBI:15377"/>
        <dbReference type="ChEBI" id="CHEBI:15378"/>
        <dbReference type="ChEBI" id="CHEBI:15379"/>
        <dbReference type="ChEBI" id="CHEBI:32395"/>
        <dbReference type="ChEBI" id="CHEBI:57618"/>
        <dbReference type="ChEBI" id="CHEBI:58210"/>
        <dbReference type="ChEBI" id="CHEBI:131965"/>
    </reaction>
    <physiologicalReaction direction="left-to-right" evidence="29">
        <dbReference type="Rhea" id="RHEA:49861"/>
    </physiologicalReaction>
</comment>
<comment type="function">
    <text evidence="32">Cytochromes P450 are a group of heme-thiolate monooxygenases. They oxidize a variety of structurally unrelated compounds, including steroids, fatty acids, and xenobiotics.</text>
</comment>
<evidence type="ECO:0000256" key="21">
    <source>
        <dbReference type="ARBA" id="ARBA00047620"/>
    </source>
</evidence>
<organism evidence="34 37">
    <name type="scientific">Phascolarctos cinereus</name>
    <name type="common">Koala</name>
    <dbReference type="NCBI Taxonomy" id="38626"/>
    <lineage>
        <taxon>Eukaryota</taxon>
        <taxon>Metazoa</taxon>
        <taxon>Chordata</taxon>
        <taxon>Craniata</taxon>
        <taxon>Vertebrata</taxon>
        <taxon>Euteleostomi</taxon>
        <taxon>Mammalia</taxon>
        <taxon>Metatheria</taxon>
        <taxon>Diprotodontia</taxon>
        <taxon>Phascolarctidae</taxon>
        <taxon>Phascolarctos</taxon>
    </lineage>
</organism>
<comment type="catalytic activity">
    <reaction evidence="3">
        <text>(12S)-hydroperoxy-(5Z,8Z,10E,14Z)-eicosatetraenoate = 12-oxo-(5Z,8Z,10E,14Z)-eicosatetraenoate + H2O</text>
        <dbReference type="Rhea" id="RHEA:37947"/>
        <dbReference type="ChEBI" id="CHEBI:15377"/>
        <dbReference type="ChEBI" id="CHEBI:57444"/>
        <dbReference type="ChEBI" id="CHEBI:75231"/>
        <dbReference type="EC" id="4.2.1.152"/>
    </reaction>
    <physiologicalReaction direction="left-to-right" evidence="3">
        <dbReference type="Rhea" id="RHEA:37948"/>
    </physiologicalReaction>
</comment>
<evidence type="ECO:0000256" key="25">
    <source>
        <dbReference type="ARBA" id="ARBA00048519"/>
    </source>
</evidence>
<evidence type="ECO:0000256" key="24">
    <source>
        <dbReference type="ARBA" id="ARBA00048474"/>
    </source>
</evidence>
<evidence type="ECO:0000256" key="7">
    <source>
        <dbReference type="ARBA" id="ARBA00004891"/>
    </source>
</evidence>
<dbReference type="GO" id="GO:0106256">
    <property type="term" value="F:hydroperoxy icosatetraenoate dehydratase activity"/>
    <property type="evidence" value="ECO:0007669"/>
    <property type="project" value="UniProtKB-EC"/>
</dbReference>
<evidence type="ECO:0000256" key="18">
    <source>
        <dbReference type="ARBA" id="ARBA00023136"/>
    </source>
</evidence>
<evidence type="ECO:0000256" key="26">
    <source>
        <dbReference type="ARBA" id="ARBA00049064"/>
    </source>
</evidence>
<dbReference type="GeneID" id="110223842"/>
<gene>
    <name evidence="35 36 37" type="primary">LOC110223842</name>
</gene>
<comment type="similarity">
    <text evidence="9 31">Belongs to the cytochrome P450 family.</text>
</comment>
<dbReference type="PRINTS" id="PR00463">
    <property type="entry name" value="EP450I"/>
</dbReference>
<keyword evidence="19" id="KW-0456">Lyase</keyword>
<comment type="catalytic activity">
    <reaction evidence="20">
        <text>17beta-estradiol + reduced [NADPH--hemoprotein reductase] + O2 = 2-hydroxy-17beta-estradiol + oxidized [NADPH--hemoprotein reductase] + H2O + H(+)</text>
        <dbReference type="Rhea" id="RHEA:47212"/>
        <dbReference type="Rhea" id="RHEA-COMP:11964"/>
        <dbReference type="Rhea" id="RHEA-COMP:11965"/>
        <dbReference type="ChEBI" id="CHEBI:15377"/>
        <dbReference type="ChEBI" id="CHEBI:15378"/>
        <dbReference type="ChEBI" id="CHEBI:15379"/>
        <dbReference type="ChEBI" id="CHEBI:16469"/>
        <dbReference type="ChEBI" id="CHEBI:28744"/>
        <dbReference type="ChEBI" id="CHEBI:57618"/>
        <dbReference type="ChEBI" id="CHEBI:58210"/>
    </reaction>
    <physiologicalReaction direction="left-to-right" evidence="20">
        <dbReference type="Rhea" id="RHEA:47213"/>
    </physiologicalReaction>
</comment>
<evidence type="ECO:0000256" key="10">
    <source>
        <dbReference type="ARBA" id="ARBA00022617"/>
    </source>
</evidence>
<comment type="catalytic activity">
    <reaction evidence="27">
        <text>(5Z,8Z,11Z,14Z)-eicosatetraenoate + reduced [NADPH--hemoprotein reductase] + O2 = 19-hydroxy-(5Z,8Z,11Z,14Z)-eicosatetraenoate + oxidized [NADPH--hemoprotein reductase] + H2O + H(+)</text>
        <dbReference type="Rhea" id="RHEA:39759"/>
        <dbReference type="Rhea" id="RHEA-COMP:11964"/>
        <dbReference type="Rhea" id="RHEA-COMP:11965"/>
        <dbReference type="ChEBI" id="CHEBI:15377"/>
        <dbReference type="ChEBI" id="CHEBI:15378"/>
        <dbReference type="ChEBI" id="CHEBI:15379"/>
        <dbReference type="ChEBI" id="CHEBI:32395"/>
        <dbReference type="ChEBI" id="CHEBI:57618"/>
        <dbReference type="ChEBI" id="CHEBI:58210"/>
        <dbReference type="ChEBI" id="CHEBI:76627"/>
    </reaction>
    <physiologicalReaction direction="left-to-right" evidence="27">
        <dbReference type="Rhea" id="RHEA:39760"/>
    </physiologicalReaction>
</comment>
<evidence type="ECO:0000256" key="23">
    <source>
        <dbReference type="ARBA" id="ARBA00048214"/>
    </source>
</evidence>
<evidence type="ECO:0000256" key="33">
    <source>
        <dbReference type="SAM" id="Phobius"/>
    </source>
</evidence>
<evidence type="ECO:0000256" key="13">
    <source>
        <dbReference type="ARBA" id="ARBA00022848"/>
    </source>
</evidence>
<keyword evidence="14 31" id="KW-0560">Oxidoreductase</keyword>
<dbReference type="PRINTS" id="PR01683">
    <property type="entry name" value="EP450ICYP1A"/>
</dbReference>
<evidence type="ECO:0000256" key="30">
    <source>
        <dbReference type="PIRSR" id="PIRSR602401-1"/>
    </source>
</evidence>
<evidence type="ECO:0000256" key="2">
    <source>
        <dbReference type="ARBA" id="ARBA00001143"/>
    </source>
</evidence>
<dbReference type="RefSeq" id="XP_020865193.1">
    <property type="nucleotide sequence ID" value="XM_021009534.1"/>
</dbReference>
<dbReference type="GO" id="GO:0042572">
    <property type="term" value="P:retinol metabolic process"/>
    <property type="evidence" value="ECO:0007669"/>
    <property type="project" value="UniProtKB-UniPathway"/>
</dbReference>
<sequence length="528" mass="60173">MDFPPLQKLLYFLKMMFDVEITSKKVIISLLVLVIVFAFIKALGNTNKKQMSPPGPWPFPIIGNLLQLGDHPYLTFMEMRKKYGDVFLIKLGMVPVVVVNGEEMVKKGLLKEGENFAGRPHMHTFSFFAEGKSLSFSVNYGESWKLHKKIAINALRSFSKAEAKSSTCSCILEEHVTEEASQLVKVFTKLSLKQGSFDPKSPITCAVANVVCALCFGKRYDHFDEEFLRVIRTNEEFLKASSAANPADFIPCFRYLPLRIINAPREFYHQLNCFIGQHVQDHITTYDKNHLRDITDALVSICHEKRAAMKTATLSDNEIMSTVSDIFGAGFETVSAFLNWSFLYLIYYPEVQAKIHEEIDGNIGLKPPRFEDRKNLPYTEAFINEIFRHSTFVPFTVPHCATTDTTLSGYFIPRKTCVFFNMYQVNHDETLWENPDSFQPERFLNESGKLNKSLVEKVLIFGMGIRKCLGEDVARNEVFVFIASILQQLELKKCPGAQLDLTPVYGLVMKTKPYQLTVEPRFLVNSST</sequence>
<feature type="binding site" description="axial binding residue" evidence="30">
    <location>
        <position position="468"/>
    </location>
    <ligand>
        <name>heme</name>
        <dbReference type="ChEBI" id="CHEBI:30413"/>
    </ligand>
    <ligandPart>
        <name>Fe</name>
        <dbReference type="ChEBI" id="CHEBI:18248"/>
    </ligandPart>
</feature>
<dbReference type="PANTHER" id="PTHR24289:SF22">
    <property type="entry name" value="CYTOCHROME P450 1A"/>
    <property type="match status" value="1"/>
</dbReference>
<comment type="catalytic activity">
    <reaction evidence="21">
        <text>estrone + reduced [NADPH--hemoprotein reductase] + O2 = 2-hydroxyestrone + oxidized [NADPH--hemoprotein reductase] + H2O + H(+)</text>
        <dbReference type="Rhea" id="RHEA:47208"/>
        <dbReference type="Rhea" id="RHEA-COMP:11964"/>
        <dbReference type="Rhea" id="RHEA-COMP:11965"/>
        <dbReference type="ChEBI" id="CHEBI:1156"/>
        <dbReference type="ChEBI" id="CHEBI:15377"/>
        <dbReference type="ChEBI" id="CHEBI:15378"/>
        <dbReference type="ChEBI" id="CHEBI:15379"/>
        <dbReference type="ChEBI" id="CHEBI:17263"/>
        <dbReference type="ChEBI" id="CHEBI:57618"/>
        <dbReference type="ChEBI" id="CHEBI:58210"/>
    </reaction>
    <physiologicalReaction direction="left-to-right" evidence="21">
        <dbReference type="Rhea" id="RHEA:47209"/>
    </physiologicalReaction>
</comment>
<evidence type="ECO:0000256" key="31">
    <source>
        <dbReference type="RuleBase" id="RU000461"/>
    </source>
</evidence>
<evidence type="ECO:0000313" key="37">
    <source>
        <dbReference type="RefSeq" id="XP_020865195.1"/>
    </source>
</evidence>
<keyword evidence="12 32" id="KW-0256">Endoplasmic reticulum</keyword>
<accession>A0A6P5M3K3</accession>
<evidence type="ECO:0000313" key="35">
    <source>
        <dbReference type="RefSeq" id="XP_020865193.1"/>
    </source>
</evidence>
<name>A0A6P5M3K3_PHACI</name>
<comment type="catalytic activity">
    <reaction evidence="1">
        <text>(13S)-hydroperoxy-(9Z,11E)-octadecadienoate = 13-oxo-(9Z,11E)-octadecadienoate + H2O</text>
        <dbReference type="Rhea" id="RHEA:48716"/>
        <dbReference type="ChEBI" id="CHEBI:15377"/>
        <dbReference type="ChEBI" id="CHEBI:57466"/>
        <dbReference type="ChEBI" id="CHEBI:90781"/>
    </reaction>
    <physiologicalReaction direction="left-to-right" evidence="1">
        <dbReference type="Rhea" id="RHEA:48717"/>
    </physiologicalReaction>
</comment>
<feature type="transmembrane region" description="Helical" evidence="33">
    <location>
        <begin position="26"/>
        <end position="44"/>
    </location>
</feature>
<comment type="catalytic activity">
    <reaction evidence="25">
        <text>(5Z,8Z,11Z,14Z,17Z)-eicosapentaenoate + reduced [NADPH--hemoprotein reductase] + O2 = (17R,18S)-epoxy-(5Z,8Z,11Z,14Z)-eicosatetraenoate + oxidized [NADPH--hemoprotein reductase] + H2O + H(+)</text>
        <dbReference type="Rhea" id="RHEA:39779"/>
        <dbReference type="Rhea" id="RHEA-COMP:11964"/>
        <dbReference type="Rhea" id="RHEA-COMP:11965"/>
        <dbReference type="ChEBI" id="CHEBI:15377"/>
        <dbReference type="ChEBI" id="CHEBI:15378"/>
        <dbReference type="ChEBI" id="CHEBI:15379"/>
        <dbReference type="ChEBI" id="CHEBI:57618"/>
        <dbReference type="ChEBI" id="CHEBI:58210"/>
        <dbReference type="ChEBI" id="CHEBI:58562"/>
        <dbReference type="ChEBI" id="CHEBI:76634"/>
    </reaction>
    <physiologicalReaction direction="left-to-right" evidence="25">
        <dbReference type="Rhea" id="RHEA:39780"/>
    </physiologicalReaction>
</comment>
<evidence type="ECO:0000256" key="14">
    <source>
        <dbReference type="ARBA" id="ARBA00023002"/>
    </source>
</evidence>
<keyword evidence="10 30" id="KW-0349">Heme</keyword>
<keyword evidence="34" id="KW-1185">Reference proteome</keyword>
<keyword evidence="17" id="KW-0443">Lipid metabolism</keyword>
<dbReference type="Pfam" id="PF00067">
    <property type="entry name" value="p450"/>
    <property type="match status" value="1"/>
</dbReference>
<dbReference type="InterPro" id="IPR008066">
    <property type="entry name" value="Cyt_P450_E_grp-I_CYP1"/>
</dbReference>
<evidence type="ECO:0000256" key="1">
    <source>
        <dbReference type="ARBA" id="ARBA00000408"/>
    </source>
</evidence>
<keyword evidence="13 32" id="KW-0492">Microsome</keyword>
<dbReference type="Proteomes" id="UP000515140">
    <property type="component" value="Unplaced"/>
</dbReference>
<dbReference type="GO" id="GO:0020037">
    <property type="term" value="F:heme binding"/>
    <property type="evidence" value="ECO:0007669"/>
    <property type="project" value="UniProtKB-UniRule"/>
</dbReference>
<comment type="cofactor">
    <cofactor evidence="5 30 32">
        <name>heme</name>
        <dbReference type="ChEBI" id="CHEBI:30413"/>
    </cofactor>
</comment>
<evidence type="ECO:0000256" key="16">
    <source>
        <dbReference type="ARBA" id="ARBA00023033"/>
    </source>
</evidence>
<dbReference type="FunFam" id="1.10.630.10:FF:000002">
    <property type="entry name" value="Cytochrome P450 1A1"/>
    <property type="match status" value="1"/>
</dbReference>
<dbReference type="GO" id="GO:0042448">
    <property type="term" value="P:progesterone metabolic process"/>
    <property type="evidence" value="ECO:0007669"/>
    <property type="project" value="TreeGrafter"/>
</dbReference>
<dbReference type="RefSeq" id="XP_020865195.1">
    <property type="nucleotide sequence ID" value="XM_021009536.1"/>
</dbReference>
<comment type="pathway">
    <text evidence="8">Lipid metabolism.</text>
</comment>
<protein>
    <recommendedName>
        <fullName evidence="32">Cytochrome P450 1A</fullName>
        <ecNumber evidence="32">1.14.14.1</ecNumber>
    </recommendedName>
</protein>
<dbReference type="PRINTS" id="PR00385">
    <property type="entry name" value="P450"/>
</dbReference>
<proteinExistence type="inferred from homology"/>
<keyword evidence="16 31" id="KW-0503">Monooxygenase</keyword>
<comment type="subcellular location">
    <subcellularLocation>
        <location evidence="32">Endoplasmic reticulum membrane</location>
        <topology evidence="32">Peripheral membrane protein</topology>
    </subcellularLocation>
    <subcellularLocation>
        <location evidence="6 32">Microsome membrane</location>
        <topology evidence="32">Peripheral membrane protein</topology>
    </subcellularLocation>
</comment>
<evidence type="ECO:0000256" key="8">
    <source>
        <dbReference type="ARBA" id="ARBA00005189"/>
    </source>
</evidence>
<dbReference type="InterPro" id="IPR036396">
    <property type="entry name" value="Cyt_P450_sf"/>
</dbReference>
<evidence type="ECO:0000256" key="9">
    <source>
        <dbReference type="ARBA" id="ARBA00010617"/>
    </source>
</evidence>
<dbReference type="Gene3D" id="1.10.630.10">
    <property type="entry name" value="Cytochrome P450"/>
    <property type="match status" value="1"/>
</dbReference>
<evidence type="ECO:0000256" key="11">
    <source>
        <dbReference type="ARBA" id="ARBA00022723"/>
    </source>
</evidence>
<comment type="catalytic activity">
    <reaction evidence="23">
        <text>17beta-estradiol + reduced [NADPH--hemoprotein reductase] + O2 = 4-hydroxy-17beta-estradiol + oxidized [NADPH--hemoprotein reductase] + H2O + H(+)</text>
        <dbReference type="Rhea" id="RHEA:47280"/>
        <dbReference type="Rhea" id="RHEA-COMP:11964"/>
        <dbReference type="Rhea" id="RHEA-COMP:11965"/>
        <dbReference type="ChEBI" id="CHEBI:15377"/>
        <dbReference type="ChEBI" id="CHEBI:15378"/>
        <dbReference type="ChEBI" id="CHEBI:15379"/>
        <dbReference type="ChEBI" id="CHEBI:16469"/>
        <dbReference type="ChEBI" id="CHEBI:57618"/>
        <dbReference type="ChEBI" id="CHEBI:58210"/>
        <dbReference type="ChEBI" id="CHEBI:62845"/>
    </reaction>
    <physiologicalReaction direction="left-to-right" evidence="23">
        <dbReference type="Rhea" id="RHEA:47281"/>
    </physiologicalReaction>
</comment>
<dbReference type="GO" id="GO:0042446">
    <property type="term" value="P:hormone biosynthetic process"/>
    <property type="evidence" value="ECO:0007669"/>
    <property type="project" value="TreeGrafter"/>
</dbReference>
<evidence type="ECO:0000256" key="22">
    <source>
        <dbReference type="ARBA" id="ARBA00048199"/>
    </source>
</evidence>
<comment type="catalytic activity">
    <reaction evidence="28">
        <text>all-trans-retinol + reduced [NADPH--hemoprotein reductase] + O2 = all-trans-retinal + oxidized [NADPH--hemoprotein reductase] + 2 H2O + H(+)</text>
        <dbReference type="Rhea" id="RHEA:42092"/>
        <dbReference type="Rhea" id="RHEA-COMP:11964"/>
        <dbReference type="Rhea" id="RHEA-COMP:11965"/>
        <dbReference type="ChEBI" id="CHEBI:15377"/>
        <dbReference type="ChEBI" id="CHEBI:15378"/>
        <dbReference type="ChEBI" id="CHEBI:15379"/>
        <dbReference type="ChEBI" id="CHEBI:17336"/>
        <dbReference type="ChEBI" id="CHEBI:17898"/>
        <dbReference type="ChEBI" id="CHEBI:57618"/>
        <dbReference type="ChEBI" id="CHEBI:58210"/>
    </reaction>
    <physiologicalReaction direction="left-to-right" evidence="28">
        <dbReference type="Rhea" id="RHEA:42093"/>
    </physiologicalReaction>
</comment>
<dbReference type="RefSeq" id="XP_020865194.1">
    <property type="nucleotide sequence ID" value="XM_021009535.1"/>
</dbReference>
<dbReference type="UniPathway" id="UPA00912"/>
<dbReference type="GO" id="GO:0005506">
    <property type="term" value="F:iron ion binding"/>
    <property type="evidence" value="ECO:0007669"/>
    <property type="project" value="UniProtKB-UniRule"/>
</dbReference>
<reference evidence="35 36" key="1">
    <citation type="submission" date="2025-04" db="UniProtKB">
        <authorList>
            <consortium name="RefSeq"/>
        </authorList>
    </citation>
    <scope>IDENTIFICATION</scope>
    <source>
        <tissue evidence="35 36">Spleen</tissue>
    </source>
</reference>
<keyword evidence="33" id="KW-1133">Transmembrane helix</keyword>
<comment type="catalytic activity">
    <reaction evidence="24">
        <text>estrone + reduced [NADPH--hemoprotein reductase] + O2 = 4-hydroxyestrone + oxidized [NADPH--hemoprotein reductase] + H2O + H(+)</text>
        <dbReference type="Rhea" id="RHEA:47292"/>
        <dbReference type="Rhea" id="RHEA-COMP:11964"/>
        <dbReference type="Rhea" id="RHEA-COMP:11965"/>
        <dbReference type="ChEBI" id="CHEBI:15377"/>
        <dbReference type="ChEBI" id="CHEBI:15378"/>
        <dbReference type="ChEBI" id="CHEBI:15379"/>
        <dbReference type="ChEBI" id="CHEBI:17263"/>
        <dbReference type="ChEBI" id="CHEBI:57618"/>
        <dbReference type="ChEBI" id="CHEBI:58210"/>
        <dbReference type="ChEBI" id="CHEBI:87602"/>
    </reaction>
    <physiologicalReaction direction="left-to-right" evidence="24">
        <dbReference type="Rhea" id="RHEA:47293"/>
    </physiologicalReaction>
</comment>
<evidence type="ECO:0000256" key="29">
    <source>
        <dbReference type="ARBA" id="ARBA00049384"/>
    </source>
</evidence>
<evidence type="ECO:0000256" key="4">
    <source>
        <dbReference type="ARBA" id="ARBA00001867"/>
    </source>
</evidence>
<evidence type="ECO:0000256" key="15">
    <source>
        <dbReference type="ARBA" id="ARBA00023004"/>
    </source>
</evidence>
<comment type="catalytic activity">
    <reaction evidence="26">
        <text>(4Z,7Z,10Z,13Z,16Z,19Z)-docosahexaenoate + reduced [NADPH--hemoprotein reductase] + O2 = (19R,20S)-epoxy-(4Z,7Z,10Z,13Z,16Z)-docosapentaenoate + oxidized [NADPH--hemoprotein reductase] + H2O + H(+)</text>
        <dbReference type="Rhea" id="RHEA:52120"/>
        <dbReference type="Rhea" id="RHEA-COMP:11964"/>
        <dbReference type="Rhea" id="RHEA-COMP:11965"/>
        <dbReference type="ChEBI" id="CHEBI:15377"/>
        <dbReference type="ChEBI" id="CHEBI:15378"/>
        <dbReference type="ChEBI" id="CHEBI:15379"/>
        <dbReference type="ChEBI" id="CHEBI:57618"/>
        <dbReference type="ChEBI" id="CHEBI:58210"/>
        <dbReference type="ChEBI" id="CHEBI:77016"/>
        <dbReference type="ChEBI" id="CHEBI:136410"/>
    </reaction>
    <physiologicalReaction direction="left-to-right" evidence="26">
        <dbReference type="Rhea" id="RHEA:52121"/>
    </physiologicalReaction>
</comment>
<dbReference type="GO" id="GO:0005789">
    <property type="term" value="C:endoplasmic reticulum membrane"/>
    <property type="evidence" value="ECO:0007669"/>
    <property type="project" value="UniProtKB-SubCell"/>
</dbReference>
<dbReference type="InterPro" id="IPR002401">
    <property type="entry name" value="Cyt_P450_E_grp-I"/>
</dbReference>
<comment type="catalytic activity">
    <reaction evidence="2">
        <text>(15S)-hydroperoxy-(5Z,8Z,11Z,13E)-eicosatetraenoate = 15-oxo-(5Z,8Z,11Z,13E)-eicosatetraenoate + H2O</text>
        <dbReference type="Rhea" id="RHEA:48636"/>
        <dbReference type="ChEBI" id="CHEBI:15377"/>
        <dbReference type="ChEBI" id="CHEBI:57410"/>
        <dbReference type="ChEBI" id="CHEBI:57446"/>
    </reaction>
    <physiologicalReaction direction="left-to-right" evidence="2">
        <dbReference type="Rhea" id="RHEA:48637"/>
    </physiologicalReaction>
</comment>
<comment type="catalytic activity">
    <reaction evidence="22">
        <text>all-trans-retinal + reduced [NADPH--hemoprotein reductase] + O2 = all-trans-retinoate + oxidized [NADPH--hemoprotein reductase] + H2O + 2 H(+)</text>
        <dbReference type="Rhea" id="RHEA:42088"/>
        <dbReference type="Rhea" id="RHEA-COMP:11964"/>
        <dbReference type="Rhea" id="RHEA-COMP:11965"/>
        <dbReference type="ChEBI" id="CHEBI:15377"/>
        <dbReference type="ChEBI" id="CHEBI:15378"/>
        <dbReference type="ChEBI" id="CHEBI:15379"/>
        <dbReference type="ChEBI" id="CHEBI:17898"/>
        <dbReference type="ChEBI" id="CHEBI:35291"/>
        <dbReference type="ChEBI" id="CHEBI:57618"/>
        <dbReference type="ChEBI" id="CHEBI:58210"/>
    </reaction>
    <physiologicalReaction direction="left-to-right" evidence="22">
        <dbReference type="Rhea" id="RHEA:42089"/>
    </physiologicalReaction>
</comment>
<evidence type="ECO:0000256" key="3">
    <source>
        <dbReference type="ARBA" id="ARBA00001395"/>
    </source>
</evidence>
<dbReference type="PROSITE" id="PS00086">
    <property type="entry name" value="CYTOCHROME_P450"/>
    <property type="match status" value="1"/>
</dbReference>
<dbReference type="KEGG" id="pcw:110223842"/>
<evidence type="ECO:0000256" key="19">
    <source>
        <dbReference type="ARBA" id="ARBA00023239"/>
    </source>
</evidence>
<keyword evidence="15 30" id="KW-0408">Iron</keyword>